<organism evidence="2 3">
    <name type="scientific">Artaxa digramma nucleopolyhedrovirus</name>
    <dbReference type="NCBI Taxonomy" id="3070910"/>
    <lineage>
        <taxon>Viruses</taxon>
        <taxon>Viruses incertae sedis</taxon>
        <taxon>Naldaviricetes</taxon>
        <taxon>Lefavirales</taxon>
        <taxon>Baculoviridae</taxon>
        <taxon>Alphabaculovirus</taxon>
        <taxon>Alphabaculovirus ardigrammae</taxon>
    </lineage>
</organism>
<evidence type="ECO:0000313" key="3">
    <source>
        <dbReference type="Proteomes" id="UP000830275"/>
    </source>
</evidence>
<protein>
    <submittedName>
        <fullName evidence="2">P10</fullName>
    </submittedName>
</protein>
<dbReference type="Proteomes" id="UP000830275">
    <property type="component" value="Segment"/>
</dbReference>
<gene>
    <name evidence="2" type="primary">P10</name>
    <name evidence="2" type="ORF">Eudi_ORF52</name>
</gene>
<sequence length="93" mass="10101">MSQNILVLIRSDIKALDEKVTDLQQQVDDVKTSLPDNLSEKLDAQAQALDTITSTVNDIHDTLNPEIPDLPLVPGLLASNFKKSSSSTSANKK</sequence>
<evidence type="ECO:0000313" key="2">
    <source>
        <dbReference type="EMBL" id="QHB21711.1"/>
    </source>
</evidence>
<feature type="coiled-coil region" evidence="1">
    <location>
        <begin position="6"/>
        <end position="33"/>
    </location>
</feature>
<keyword evidence="3" id="KW-1185">Reference proteome</keyword>
<accession>A0AAE6UZH4</accession>
<keyword evidence="1" id="KW-0175">Coiled coil</keyword>
<reference evidence="2 3" key="1">
    <citation type="journal article" date="2019" name="Viruses">
        <title>Genome Analysis of a Novel Clade II.b Alphabaculovirus Obtained from Artaxa digramma.</title>
        <authorList>
            <person name="Li J."/>
            <person name="Duan X."/>
            <person name="Wang Q."/>
            <person name="Zhang L."/>
            <person name="Deng F."/>
            <person name="Wang H."/>
            <person name="Hu Z."/>
            <person name="Wang M."/>
            <person name="Wang J."/>
        </authorList>
    </citation>
    <scope>NUCLEOTIDE SEQUENCE [LARGE SCALE GENOMIC DNA]</scope>
    <source>
        <strain evidence="2 3">424</strain>
    </source>
</reference>
<evidence type="ECO:0000256" key="1">
    <source>
        <dbReference type="SAM" id="Coils"/>
    </source>
</evidence>
<dbReference type="EMBL" id="MN233792">
    <property type="protein sequence ID" value="QHB21711.1"/>
    <property type="molecule type" value="Genomic_DNA"/>
</dbReference>
<name>A0AAE6UZH4_9ABAC</name>
<proteinExistence type="predicted"/>
<dbReference type="Pfam" id="PF05531">
    <property type="entry name" value="NPV_P10"/>
    <property type="match status" value="1"/>
</dbReference>
<dbReference type="GO" id="GO:0039679">
    <property type="term" value="C:viral occlusion body"/>
    <property type="evidence" value="ECO:0007669"/>
    <property type="project" value="InterPro"/>
</dbReference>
<dbReference type="InterPro" id="IPR008702">
    <property type="entry name" value="NPV_P10"/>
</dbReference>